<keyword evidence="2" id="KW-1185">Reference proteome</keyword>
<dbReference type="OrthoDB" id="848941at2759"/>
<dbReference type="AlphaFoldDB" id="A0A9Q0WYI0"/>
<proteinExistence type="predicted"/>
<sequence length="154" mass="17354">MEKLVSSWNNVQTVPEKYVFPPEKRPGNVTFNASKSIPVIDLEGIAIYKVNTLETCNAYTKTRQWCGRCYGCLEEERIGLLEIKALIDPNSVQGELSDWMDKKEGIGDCCQAIHRKHSMSKFPTFSITNTTQESLISPTTTSMACSPRDCSNYF</sequence>
<evidence type="ECO:0000313" key="2">
    <source>
        <dbReference type="Proteomes" id="UP001151532"/>
    </source>
</evidence>
<reference evidence="1" key="1">
    <citation type="submission" date="2022-11" db="EMBL/GenBank/DDBJ databases">
        <authorList>
            <person name="Hyden B.L."/>
            <person name="Feng K."/>
            <person name="Yates T."/>
            <person name="Jawdy S."/>
            <person name="Smart L.B."/>
            <person name="Muchero W."/>
        </authorList>
    </citation>
    <scope>NUCLEOTIDE SEQUENCE</scope>
    <source>
        <tissue evidence="1">Shoot tip</tissue>
    </source>
</reference>
<name>A0A9Q0WYI0_SALPP</name>
<accession>A0A9Q0WYI0</accession>
<dbReference type="Proteomes" id="UP001151532">
    <property type="component" value="Chromosome 5"/>
</dbReference>
<protein>
    <submittedName>
        <fullName evidence="1">Uncharacterized protein</fullName>
    </submittedName>
</protein>
<dbReference type="EMBL" id="JAPFFK010000002">
    <property type="protein sequence ID" value="KAJ6775537.1"/>
    <property type="molecule type" value="Genomic_DNA"/>
</dbReference>
<evidence type="ECO:0000313" key="1">
    <source>
        <dbReference type="EMBL" id="KAJ6775537.1"/>
    </source>
</evidence>
<comment type="caution">
    <text evidence="1">The sequence shown here is derived from an EMBL/GenBank/DDBJ whole genome shotgun (WGS) entry which is preliminary data.</text>
</comment>
<gene>
    <name evidence="1" type="ORF">OIU79_018662</name>
</gene>
<reference evidence="1" key="2">
    <citation type="journal article" date="2023" name="Int. J. Mol. Sci.">
        <title>De Novo Assembly and Annotation of 11 Diverse Shrub Willow (Salix) Genomes Reveals Novel Gene Organization in Sex-Linked Regions.</title>
        <authorList>
            <person name="Hyden B."/>
            <person name="Feng K."/>
            <person name="Yates T.B."/>
            <person name="Jawdy S."/>
            <person name="Cereghino C."/>
            <person name="Smart L.B."/>
            <person name="Muchero W."/>
        </authorList>
    </citation>
    <scope>NUCLEOTIDE SEQUENCE</scope>
    <source>
        <tissue evidence="1">Shoot tip</tissue>
    </source>
</reference>
<organism evidence="1 2">
    <name type="scientific">Salix purpurea</name>
    <name type="common">Purple osier willow</name>
    <dbReference type="NCBI Taxonomy" id="77065"/>
    <lineage>
        <taxon>Eukaryota</taxon>
        <taxon>Viridiplantae</taxon>
        <taxon>Streptophyta</taxon>
        <taxon>Embryophyta</taxon>
        <taxon>Tracheophyta</taxon>
        <taxon>Spermatophyta</taxon>
        <taxon>Magnoliopsida</taxon>
        <taxon>eudicotyledons</taxon>
        <taxon>Gunneridae</taxon>
        <taxon>Pentapetalae</taxon>
        <taxon>rosids</taxon>
        <taxon>fabids</taxon>
        <taxon>Malpighiales</taxon>
        <taxon>Salicaceae</taxon>
        <taxon>Saliceae</taxon>
        <taxon>Salix</taxon>
    </lineage>
</organism>